<gene>
    <name evidence="4" type="ORF">DU428_02070</name>
</gene>
<keyword evidence="5" id="KW-1185">Reference proteome</keyword>
<accession>A0A368P7B8</accession>
<sequence length="558" mass="59652">MRFFINQYYLKYFIMKKITMLFFVGIISMLTWTSSFAQSTPCSQETLAGAEVENGFGSLHSLIFANDLVVDANSTYTLNTVQFNVLVEPGVPIDGVKLHFYKDSDSGTGPGVELSSTTMQVPTSSTYLSNAFGFDLMEVSLDLASPFTFIAGSTETVFWIGVTIDYSGASSYMEVVAAMNTPNVIYFLSDGTWIASSDPEPVGFGEAADGVVSFFGDCDVITACTGVPDAGTAIVDPTSGNPGSAYTVSAQGYSATSGMSFQWQSNTNSQGWVDEGTASNEILAYNAAAPSVLGDVVEWRLVSTCTASGETVYSSTATFTTTIQYCDGSANNTDYENITNVTYAGINNSSTSHLGYNDFTSQVATVGLEETSQLSVQITADGSDYVFAFIDWNQNGVLDDAGEVYTLASGTSVSGPHTMDITVPADAALGNTRMRVKVVWDDANPDPCGVFAYGEVEDYTVLVEDPTASIDDNSMLVGSRLYPNPLNDTTFYIHAPGLNGATLDVSIVDMTGRQVYKNTLVCSNNQVAVSTNEAMTSGVYIVTLKHASQTKSFRLVRQ</sequence>
<feature type="domain" description="Secretion system C-terminal sorting" evidence="2">
    <location>
        <begin position="481"/>
        <end position="552"/>
    </location>
</feature>
<organism evidence="4 5">
    <name type="scientific">Oceanihabitans sediminis</name>
    <dbReference type="NCBI Taxonomy" id="1812012"/>
    <lineage>
        <taxon>Bacteria</taxon>
        <taxon>Pseudomonadati</taxon>
        <taxon>Bacteroidota</taxon>
        <taxon>Flavobacteriia</taxon>
        <taxon>Flavobacteriales</taxon>
        <taxon>Flavobacteriaceae</taxon>
        <taxon>Oceanihabitans</taxon>
    </lineage>
</organism>
<evidence type="ECO:0000313" key="4">
    <source>
        <dbReference type="EMBL" id="RCU58190.1"/>
    </source>
</evidence>
<comment type="caution">
    <text evidence="4">The sequence shown here is derived from an EMBL/GenBank/DDBJ whole genome shotgun (WGS) entry which is preliminary data.</text>
</comment>
<dbReference type="EMBL" id="QPIG01000001">
    <property type="protein sequence ID" value="RCU58190.1"/>
    <property type="molecule type" value="Genomic_DNA"/>
</dbReference>
<dbReference type="OrthoDB" id="951108at2"/>
<protein>
    <submittedName>
        <fullName evidence="4">T9SS C-terminal target domain-containing protein</fullName>
    </submittedName>
</protein>
<feature type="domain" description="GEVED" evidence="3">
    <location>
        <begin position="385"/>
        <end position="461"/>
    </location>
</feature>
<dbReference type="AlphaFoldDB" id="A0A368P7B8"/>
<dbReference type="NCBIfam" id="TIGR04183">
    <property type="entry name" value="Por_Secre_tail"/>
    <property type="match status" value="1"/>
</dbReference>
<proteinExistence type="predicted"/>
<dbReference type="InterPro" id="IPR045474">
    <property type="entry name" value="GEVED"/>
</dbReference>
<evidence type="ECO:0000259" key="2">
    <source>
        <dbReference type="Pfam" id="PF18962"/>
    </source>
</evidence>
<keyword evidence="1" id="KW-0732">Signal</keyword>
<evidence type="ECO:0000313" key="5">
    <source>
        <dbReference type="Proteomes" id="UP000252249"/>
    </source>
</evidence>
<name>A0A368P7B8_9FLAO</name>
<dbReference type="Pfam" id="PF18962">
    <property type="entry name" value="Por_Secre_tail"/>
    <property type="match status" value="1"/>
</dbReference>
<reference evidence="4 5" key="1">
    <citation type="submission" date="2018-07" db="EMBL/GenBank/DDBJ databases">
        <title>Oceanihabitans testaceum sp. nov., isolated from marine sediment.</title>
        <authorList>
            <person name="Li C.-M."/>
        </authorList>
    </citation>
    <scope>NUCLEOTIDE SEQUENCE [LARGE SCALE GENOMIC DNA]</scope>
    <source>
        <strain evidence="4 5">S9-10</strain>
    </source>
</reference>
<dbReference type="InterPro" id="IPR026444">
    <property type="entry name" value="Secre_tail"/>
</dbReference>
<dbReference type="Proteomes" id="UP000252249">
    <property type="component" value="Unassembled WGS sequence"/>
</dbReference>
<evidence type="ECO:0000256" key="1">
    <source>
        <dbReference type="ARBA" id="ARBA00022729"/>
    </source>
</evidence>
<dbReference type="Pfam" id="PF20009">
    <property type="entry name" value="GEVED"/>
    <property type="match status" value="1"/>
</dbReference>
<evidence type="ECO:0000259" key="3">
    <source>
        <dbReference type="Pfam" id="PF20009"/>
    </source>
</evidence>